<feature type="domain" description="Integrase catalytic" evidence="2">
    <location>
        <begin position="330"/>
        <end position="528"/>
    </location>
</feature>
<reference evidence="3 4" key="1">
    <citation type="submission" date="2020-08" db="EMBL/GenBank/DDBJ databases">
        <title>Genomic Encyclopedia of Type Strains, Phase IV (KMG-IV): sequencing the most valuable type-strain genomes for metagenomic binning, comparative biology and taxonomic classification.</title>
        <authorList>
            <person name="Goeker M."/>
        </authorList>
    </citation>
    <scope>NUCLEOTIDE SEQUENCE [LARGE SCALE GENOMIC DNA]</scope>
    <source>
        <strain evidence="3 4">DSM 26438</strain>
    </source>
</reference>
<proteinExistence type="predicted"/>
<feature type="region of interest" description="Disordered" evidence="1">
    <location>
        <begin position="730"/>
        <end position="774"/>
    </location>
</feature>
<organism evidence="3 4">
    <name type="scientific">Rhizobium skierniewicense</name>
    <dbReference type="NCBI Taxonomy" id="984260"/>
    <lineage>
        <taxon>Bacteria</taxon>
        <taxon>Pseudomonadati</taxon>
        <taxon>Pseudomonadota</taxon>
        <taxon>Alphaproteobacteria</taxon>
        <taxon>Hyphomicrobiales</taxon>
        <taxon>Rhizobiaceae</taxon>
        <taxon>Rhizobium/Agrobacterium group</taxon>
        <taxon>Rhizobium</taxon>
    </lineage>
</organism>
<gene>
    <name evidence="3" type="ORF">GGQ73_003584</name>
</gene>
<dbReference type="Gene3D" id="3.30.420.10">
    <property type="entry name" value="Ribonuclease H-like superfamily/Ribonuclease H"/>
    <property type="match status" value="1"/>
</dbReference>
<feature type="compositionally biased region" description="Polar residues" evidence="1">
    <location>
        <begin position="744"/>
        <end position="753"/>
    </location>
</feature>
<name>A0A7W6G4L9_9HYPH</name>
<keyword evidence="4" id="KW-1185">Reference proteome</keyword>
<sequence length="774" mass="88244">MQPDLRQLLALQHNPASLPYVRLPENARIKDLGIEYYVLHCDRNGAVLRRTDETNANVSFTQPELNERLNRPGNPMTVEFGYFGKSPAKARLSGSSSLSTLTPNDQEDVLRKEFFVRRFFELRSEFLEKRRLARIDGMPMPAVVSKSREPLLRIIPQIALEWRDMQTSVKGAKALTYRTKATLALFEPKPSTVKSWILEMETNDFNPICLRNDYRRDRPEYFTPDEFVHLSEAIGEACSRTRPDLAAIHREMERKIEAENKFRGPNDQLRIPCEETLRNRFNAQPEMWRDLGRNGKEAARREWQPEHGGLDVIRPLERVECDDHETDLQTLLVKVGIWKTLSKAQKKKIKRLRLTITAMICVASRGIVALHVTCEPPSLKSAMTALEMSTRDKTEIARRLGCQSAWPQGGTHETVATDSAMYFAHRPYRVALNDAGIEIFLPRAGDASWRGFIERWFQTFSHQMFNYFDGRTWSSSDEKGDYDAEAYANMVADQVAECMIRWCVDAYHNAPHSELNGATPLNTWYELAGVHGVQPGPTGTLRTHLFGTYVTRKASKKGYRVAGLYFQSKELQQMRRKKNKAPLLGRVNNHNLGAISVLTPDGWIEVPCVHSELEGVSIWQWLAASERLKLFNAENGKASRQTMLDTFGWLKQQADMARLEAGLVNPVLTDDDYLRFEKKMDHVFDIMDSPVKGEPRPVGEWHPSDELFAALRIEPVVYAKTRTMKELRQEAEAGGRPAIGMAPENSTSNQSSADNDDQETSPVRIISNDIFDDE</sequence>
<evidence type="ECO:0000256" key="1">
    <source>
        <dbReference type="SAM" id="MobiDB-lite"/>
    </source>
</evidence>
<dbReference type="InterPro" id="IPR001584">
    <property type="entry name" value="Integrase_cat-core"/>
</dbReference>
<dbReference type="InterPro" id="IPR012337">
    <property type="entry name" value="RNaseH-like_sf"/>
</dbReference>
<evidence type="ECO:0000313" key="3">
    <source>
        <dbReference type="EMBL" id="MBB3947616.1"/>
    </source>
</evidence>
<evidence type="ECO:0000259" key="2">
    <source>
        <dbReference type="PROSITE" id="PS50994"/>
    </source>
</evidence>
<dbReference type="RefSeq" id="WP_113169851.1">
    <property type="nucleotide sequence ID" value="NZ_JACIDV010000011.1"/>
</dbReference>
<dbReference type="InterPro" id="IPR036397">
    <property type="entry name" value="RNaseH_sf"/>
</dbReference>
<comment type="caution">
    <text evidence="3">The sequence shown here is derived from an EMBL/GenBank/DDBJ whole genome shotgun (WGS) entry which is preliminary data.</text>
</comment>
<dbReference type="Proteomes" id="UP000565286">
    <property type="component" value="Unassembled WGS sequence"/>
</dbReference>
<protein>
    <submittedName>
        <fullName evidence="3">Putative transposase</fullName>
    </submittedName>
</protein>
<dbReference type="EMBL" id="JACIDV010000011">
    <property type="protein sequence ID" value="MBB3947616.1"/>
    <property type="molecule type" value="Genomic_DNA"/>
</dbReference>
<dbReference type="GO" id="GO:0015074">
    <property type="term" value="P:DNA integration"/>
    <property type="evidence" value="ECO:0007669"/>
    <property type="project" value="InterPro"/>
</dbReference>
<evidence type="ECO:0000313" key="4">
    <source>
        <dbReference type="Proteomes" id="UP000565286"/>
    </source>
</evidence>
<accession>A0A7W6G4L9</accession>
<dbReference type="PROSITE" id="PS50994">
    <property type="entry name" value="INTEGRASE"/>
    <property type="match status" value="1"/>
</dbReference>
<dbReference type="GO" id="GO:0003676">
    <property type="term" value="F:nucleic acid binding"/>
    <property type="evidence" value="ECO:0007669"/>
    <property type="project" value="InterPro"/>
</dbReference>
<dbReference type="SUPFAM" id="SSF53098">
    <property type="entry name" value="Ribonuclease H-like"/>
    <property type="match status" value="1"/>
</dbReference>
<dbReference type="AlphaFoldDB" id="A0A7W6G4L9"/>